<dbReference type="Pfam" id="PF24987">
    <property type="entry name" value="HEAT_EF3_N"/>
    <property type="match status" value="2"/>
</dbReference>
<gene>
    <name evidence="8" type="ORF">BCR42DRAFT_160170</name>
</gene>
<keyword evidence="9" id="KW-1185">Reference proteome</keyword>
<dbReference type="InterPro" id="IPR056810">
    <property type="entry name" value="GNC1-like_N"/>
</dbReference>
<dbReference type="InterPro" id="IPR022716">
    <property type="entry name" value="Gcn1_N"/>
</dbReference>
<protein>
    <recommendedName>
        <fullName evidence="3">eIF-2-alpha kinase activator GCN1</fullName>
    </recommendedName>
</protein>
<sequence>MSEPDPSAITTTGDLSWPDFIRYRLVANITSSKVSDRLDFLHHSLLLRLRRKDLPQEALPSLLGLLKLTYTRYQDRASRQAILDVYKELNAWNSSLFQKTLVPVLAREAEKICKRSASGQCVTPASDRFVLLTWMNAMTTFILEAATSTEDDKTTTTLLGLAVNGQGLLIDSLGDNSTKRSLWHSSVSHVRRTFRNQATHIPRLFDTALTNPSNAVLVGILIDVSLHLKHADGKALYLTTSTREPQLIDYYLKNIISSRTPVRHAAMVAFNGFIHAIVDEAKFRAQFLPVLEKMMLRSPEIALQALAAIVPSFSFDPSSLFASHLVDPVSNHLRSSSAAVRQGAMALWRALATASVTISDLVKITKHVTTALKQGKISTPEHRICLYQALAELAQHNDAHLSDCVLTDGYLTVLLGNKKEANEQAMVQAIQGCGKHVAVVLYNDAYCQEHATLINDVIKVMTDGLVSPKATLRTQWAYVVGTTYWQHQQPTVTLADQALKYLTPLFATTTKIQAKPLAWKDGPLEGYVLVALLSGRIQSTWTSIPTGVAELIKKNNYPVSLIPSNGSANSFLLMDRVYMKAVSEEEGVWFTHALISVLMQLDLSSVEQANQVGQALVWMLTSHPVHTVRQLVYQGVAAASQLQPQKLASVMPRALTCWLMDLGKETRGSVAVVAASNVAESTDPLVSHYRLASVLGAMTSFASQVSTEIKESILVELIILAHHSLIVSPTDKYNWITLVQRAGLNPGALVKSHAPRLKELVTSTLMTDSKNSKLFYEAALAAISTLSFIDASSFASFADHTNLLDPSLMTGIGDLEYNIWQTPEGTNFVDVLKKKSDRVESRGRKTKDQEWEDELRAELAAKNKTQRKLTKEEQVAVDAQQRKEADVRAKVQGVYDQINVGLDILGALFTQNGSQQEKEDNGMVLEAMQALLAMAKSNAGILVQDKLVDTYLGLGRTQTELEGALADAICLATLRCNQVKDIPARWLDEPLVDLMNRILYKLRFLTESRPLSASAFAFCFPVLYQVIKQGGIPKTSDMAMEQVAMALDIVGFHTSLVGSTCWVPRQDLIECLLYSIREYPGHGKATKASLVALCSAMDGTTISTQEYDALFHGLLSDDPAVRLAALQGLEILDLTDIDYSAELWLACHDDDSQSNATLAKTLWEDNGMDVDEDTYRDQLLTYVTSDSTYVRSAASGALAEAMAMYPSTVSATMASVYSLYKVKSASLEPEYDKFGMVIPSTLDRQDPWQARSGLALTLKKSAPHVVDADVIGVIQFMINDLALGDRDELVRKQMVDAGLAVVNAHGKDPTIQRELLACFESYMANNSTSSGGAVVVDQETQDHVRQSVVILYGGAAGFLPVGDPKIRVAVDNLIETLATPSEVVQSAVADCLPPLIKMIKDDVPSIVEGLLKTLFGGEKYAHRRGAAYGLAGVVKGRGITALKECAIMQTLKDAVDNKRNYQYRQGALFAFETLSATLGRLFEPYIVQIIPLLLVCFSDANMDVREASSDAARVIMSKISGHCVKLILPSILEGLDERQWRTKKASVELLGAMAYCAPKQLSVSLPNIIPQITQVLADTHAQVQAAANRSLQMFGEVISNPEIQQLVPQLLQALSDPNQKTMVALKSLLQTSFVHYIDSPSLAIVMPILERGLRERGTEIKTKSAQIVGNMASLTDQKDLIPYLTVLLPRVKEVLLDPVPEARGTAAKALGGLVEKLGEENFPGLVIELLDTLKTDAGGVDRQGAAQGLAEVLAGLGLDRLDALLPEIIANADSPRPYVREGFISLLVYLPATYGPRFQPYIGRIIPPILMGLADESEYVRDASLRAGRMIVTNYATKAVDLLLPELEKGLFDMNWRIRQSSVQLVGDLLFRITGMHNPNKTDQAMGNMDELDDEDADEDDNTADASGAGRKQLRDVLGKDRGDRILSALYIVRRDSSGMVRQASLQVWKALVTNTPRTLRDILPTMMSMIIQLLAQQDSDNYEQRAVAARTLCDLVSKLGERVMADMLPILQDNMQSDDAAIRQGVMVAYSEIMASAERVQILDFADQIVPVIRQALCDPSTQVREAAAQAFDTLHQNMGARAIDDILPYLLNQLQAKNEASTYALSALKEIMAVRANVVFPVLIPTLITVPINAFNAGALASLVTVAGPTLNRRLDVILDALISSRVLTAADDEDTQTQLLQAIEALTLSIDDEDGVETLMATLHEQVRSDDPARRAVACDVVTTFFTENDNLEDELEVDTVGDWISALVMLLNDHTMAVVQSAWQAVSAVVKSVPKDQYEHLVTTTRRAIDIMSSPGTDVRGFCLVPKGLGALLPIFLQGLMYGATEVREQSALALGDLIERTTPDALKPFVTQMTGPLIRIVGDRYPAQVKAAILQTLSLLLTKVPMHVKPFLPQLQRTFIKSLQEQDQEIREPAAAAFRVLIPLQLRVDPLVTELVSGIRTATALDVKLALMDSLNDVVTAVGPKINDVSKKGIAAVINDGEQESDSTDIQASAARLSASLASL</sequence>
<dbReference type="Pfam" id="PF24916">
    <property type="entry name" value="HEAT_GCN1_fung"/>
    <property type="match status" value="1"/>
</dbReference>
<comment type="caution">
    <text evidence="8">The sequence shown here is derived from an EMBL/GenBank/DDBJ whole genome shotgun (WGS) entry which is preliminary data.</text>
</comment>
<keyword evidence="5" id="KW-0175">Coiled coil</keyword>
<dbReference type="Pfam" id="PF24993">
    <property type="entry name" value="GNC1_N"/>
    <property type="match status" value="1"/>
</dbReference>
<evidence type="ECO:0000256" key="5">
    <source>
        <dbReference type="SAM" id="Coils"/>
    </source>
</evidence>
<feature type="region of interest" description="Disordered" evidence="6">
    <location>
        <begin position="1880"/>
        <end position="1912"/>
    </location>
</feature>
<name>A0A1X2I044_9FUNG</name>
<dbReference type="Pfam" id="PF24984">
    <property type="entry name" value="HEAT_EF3_GNC1"/>
    <property type="match status" value="1"/>
</dbReference>
<dbReference type="STRING" id="90262.A0A1X2I044"/>
<dbReference type="InterPro" id="IPR021133">
    <property type="entry name" value="HEAT_type_2"/>
</dbReference>
<evidence type="ECO:0000256" key="2">
    <source>
        <dbReference type="ARBA" id="ARBA00022737"/>
    </source>
</evidence>
<dbReference type="InterPro" id="IPR034085">
    <property type="entry name" value="TOG"/>
</dbReference>
<feature type="repeat" description="HEAT" evidence="4">
    <location>
        <begin position="1687"/>
        <end position="1725"/>
    </location>
</feature>
<evidence type="ECO:0000256" key="4">
    <source>
        <dbReference type="PROSITE-ProRule" id="PRU00103"/>
    </source>
</evidence>
<evidence type="ECO:0000313" key="8">
    <source>
        <dbReference type="EMBL" id="ORZ06494.1"/>
    </source>
</evidence>
<dbReference type="OrthoDB" id="5148094at2759"/>
<keyword evidence="2" id="KW-0677">Repeat</keyword>
<feature type="domain" description="TOG" evidence="7">
    <location>
        <begin position="1398"/>
        <end position="1627"/>
    </location>
</feature>
<dbReference type="GO" id="GO:0005829">
    <property type="term" value="C:cytosol"/>
    <property type="evidence" value="ECO:0007669"/>
    <property type="project" value="TreeGrafter"/>
</dbReference>
<dbReference type="GO" id="GO:0030295">
    <property type="term" value="F:protein kinase activator activity"/>
    <property type="evidence" value="ECO:0007669"/>
    <property type="project" value="UniProtKB-ARBA"/>
</dbReference>
<organism evidence="8 9">
    <name type="scientific">Absidia repens</name>
    <dbReference type="NCBI Taxonomy" id="90262"/>
    <lineage>
        <taxon>Eukaryota</taxon>
        <taxon>Fungi</taxon>
        <taxon>Fungi incertae sedis</taxon>
        <taxon>Mucoromycota</taxon>
        <taxon>Mucoromycotina</taxon>
        <taxon>Mucoromycetes</taxon>
        <taxon>Mucorales</taxon>
        <taxon>Cunninghamellaceae</taxon>
        <taxon>Absidia</taxon>
    </lineage>
</organism>
<dbReference type="PROSITE" id="PS50077">
    <property type="entry name" value="HEAT_REPEAT"/>
    <property type="match status" value="3"/>
</dbReference>
<feature type="repeat" description="HEAT" evidence="4">
    <location>
        <begin position="1568"/>
        <end position="1606"/>
    </location>
</feature>
<dbReference type="InterPro" id="IPR000357">
    <property type="entry name" value="HEAT"/>
</dbReference>
<dbReference type="InterPro" id="IPR057546">
    <property type="entry name" value="HEAT_GCN1"/>
</dbReference>
<dbReference type="InterPro" id="IPR011989">
    <property type="entry name" value="ARM-like"/>
</dbReference>
<dbReference type="Pfam" id="PF02985">
    <property type="entry name" value="HEAT"/>
    <property type="match status" value="1"/>
</dbReference>
<dbReference type="Gene3D" id="1.25.10.10">
    <property type="entry name" value="Leucine-rich Repeat Variant"/>
    <property type="match status" value="6"/>
</dbReference>
<dbReference type="EMBL" id="MCGE01000039">
    <property type="protein sequence ID" value="ORZ06494.1"/>
    <property type="molecule type" value="Genomic_DNA"/>
</dbReference>
<dbReference type="PANTHER" id="PTHR23346">
    <property type="entry name" value="TRANSLATIONAL ACTIVATOR GCN1-RELATED"/>
    <property type="match status" value="1"/>
</dbReference>
<reference evidence="8 9" key="1">
    <citation type="submission" date="2016-07" db="EMBL/GenBank/DDBJ databases">
        <title>Pervasive Adenine N6-methylation of Active Genes in Fungi.</title>
        <authorList>
            <consortium name="DOE Joint Genome Institute"/>
            <person name="Mondo S.J."/>
            <person name="Dannebaum R.O."/>
            <person name="Kuo R.C."/>
            <person name="Labutti K."/>
            <person name="Haridas S."/>
            <person name="Kuo A."/>
            <person name="Salamov A."/>
            <person name="Ahrendt S.R."/>
            <person name="Lipzen A."/>
            <person name="Sullivan W."/>
            <person name="Andreopoulos W.B."/>
            <person name="Clum A."/>
            <person name="Lindquist E."/>
            <person name="Daum C."/>
            <person name="Ramamoorthy G.K."/>
            <person name="Gryganskyi A."/>
            <person name="Culley D."/>
            <person name="Magnuson J.K."/>
            <person name="James T.Y."/>
            <person name="O'Malley M.A."/>
            <person name="Stajich J.E."/>
            <person name="Spatafora J.W."/>
            <person name="Visel A."/>
            <person name="Grigoriev I.V."/>
        </authorList>
    </citation>
    <scope>NUCLEOTIDE SEQUENCE [LARGE SCALE GENOMIC DNA]</scope>
    <source>
        <strain evidence="8 9">NRRL 1336</strain>
    </source>
</reference>
<dbReference type="InterPro" id="IPR016024">
    <property type="entry name" value="ARM-type_fold"/>
</dbReference>
<accession>A0A1X2I044</accession>
<dbReference type="InterPro" id="IPR056809">
    <property type="entry name" value="HEAT_GCN1_fung"/>
</dbReference>
<dbReference type="FunFam" id="1.25.10.10:FF:000090">
    <property type="entry name" value="eIF-2-alpha kinase activator GCN1"/>
    <property type="match status" value="1"/>
</dbReference>
<dbReference type="GO" id="GO:0034198">
    <property type="term" value="P:cellular response to amino acid starvation"/>
    <property type="evidence" value="ECO:0007669"/>
    <property type="project" value="TreeGrafter"/>
</dbReference>
<dbReference type="PANTHER" id="PTHR23346:SF7">
    <property type="entry name" value="STALLED RIBOSOME SENSOR GCN1"/>
    <property type="match status" value="1"/>
</dbReference>
<comment type="similarity">
    <text evidence="1">Belongs to the GCN1 family.</text>
</comment>
<proteinExistence type="inferred from homology"/>
<evidence type="ECO:0000256" key="6">
    <source>
        <dbReference type="SAM" id="MobiDB-lite"/>
    </source>
</evidence>
<dbReference type="SUPFAM" id="SSF48371">
    <property type="entry name" value="ARM repeat"/>
    <property type="match status" value="3"/>
</dbReference>
<evidence type="ECO:0000259" key="7">
    <source>
        <dbReference type="SMART" id="SM01349"/>
    </source>
</evidence>
<feature type="coiled-coil region" evidence="5">
    <location>
        <begin position="852"/>
        <end position="882"/>
    </location>
</feature>
<feature type="repeat" description="HEAT" evidence="4">
    <location>
        <begin position="2050"/>
        <end position="2087"/>
    </location>
</feature>
<dbReference type="Pfam" id="PF23271">
    <property type="entry name" value="HEAT_GCN1"/>
    <property type="match status" value="1"/>
</dbReference>
<evidence type="ECO:0000256" key="3">
    <source>
        <dbReference type="ARBA" id="ARBA00072275"/>
    </source>
</evidence>
<dbReference type="SMART" id="SM01349">
    <property type="entry name" value="TOG"/>
    <property type="match status" value="1"/>
</dbReference>
<dbReference type="GO" id="GO:1904688">
    <property type="term" value="P:regulation of cytoplasmic translational initiation"/>
    <property type="evidence" value="ECO:0007669"/>
    <property type="project" value="UniProtKB-ARBA"/>
</dbReference>
<evidence type="ECO:0000256" key="1">
    <source>
        <dbReference type="ARBA" id="ARBA00007366"/>
    </source>
</evidence>
<dbReference type="Pfam" id="PF12074">
    <property type="entry name" value="Gcn1_N"/>
    <property type="match status" value="1"/>
</dbReference>
<evidence type="ECO:0000313" key="9">
    <source>
        <dbReference type="Proteomes" id="UP000193560"/>
    </source>
</evidence>
<feature type="compositionally biased region" description="Acidic residues" evidence="6">
    <location>
        <begin position="1890"/>
        <end position="1903"/>
    </location>
</feature>
<dbReference type="Proteomes" id="UP000193560">
    <property type="component" value="Unassembled WGS sequence"/>
</dbReference>
<dbReference type="FunFam" id="1.25.10.10:FF:000096">
    <property type="entry name" value="eIF-2-alpha kinase activator gcn1"/>
    <property type="match status" value="1"/>
</dbReference>